<comment type="caution">
    <text evidence="1">The sequence shown here is derived from an EMBL/GenBank/DDBJ whole genome shotgun (WGS) entry which is preliminary data.</text>
</comment>
<name>A0A0F9XCM9_9ZZZZ</name>
<accession>A0A0F9XCM9</accession>
<gene>
    <name evidence="1" type="ORF">LCGC14_0163950</name>
</gene>
<dbReference type="AlphaFoldDB" id="A0A0F9XCM9"/>
<organism evidence="1">
    <name type="scientific">marine sediment metagenome</name>
    <dbReference type="NCBI Taxonomy" id="412755"/>
    <lineage>
        <taxon>unclassified sequences</taxon>
        <taxon>metagenomes</taxon>
        <taxon>ecological metagenomes</taxon>
    </lineage>
</organism>
<protein>
    <submittedName>
        <fullName evidence="1">Uncharacterized protein</fullName>
    </submittedName>
</protein>
<proteinExistence type="predicted"/>
<dbReference type="EMBL" id="LAZR01000062">
    <property type="protein sequence ID" value="KKN96751.1"/>
    <property type="molecule type" value="Genomic_DNA"/>
</dbReference>
<evidence type="ECO:0000313" key="1">
    <source>
        <dbReference type="EMBL" id="KKN96751.1"/>
    </source>
</evidence>
<reference evidence="1" key="1">
    <citation type="journal article" date="2015" name="Nature">
        <title>Complex archaea that bridge the gap between prokaryotes and eukaryotes.</title>
        <authorList>
            <person name="Spang A."/>
            <person name="Saw J.H."/>
            <person name="Jorgensen S.L."/>
            <person name="Zaremba-Niedzwiedzka K."/>
            <person name="Martijn J."/>
            <person name="Lind A.E."/>
            <person name="van Eijk R."/>
            <person name="Schleper C."/>
            <person name="Guy L."/>
            <person name="Ettema T.J."/>
        </authorList>
    </citation>
    <scope>NUCLEOTIDE SEQUENCE</scope>
</reference>
<sequence length="149" mass="16989">MPDKNELRDKVADEWSHKWADAWLVHEPRMIQGLDKLPSYVAAALDEYAEGLREKLAVSREALGKIQEICTTWITGKSEETIRCREITRETLAAMQPEEALIIDKVEFLAKIRSVVLHKISESDNPDQIRKGLKLIQEAYKDGGEDEDA</sequence>